<proteinExistence type="predicted"/>
<feature type="transmembrane region" description="Helical" evidence="5">
    <location>
        <begin position="20"/>
        <end position="39"/>
    </location>
</feature>
<dbReference type="InterPro" id="IPR002781">
    <property type="entry name" value="TM_pro_TauE-like"/>
</dbReference>
<sequence length="99" mass="11140">AHLGGVLTMMFLLAQQLENQVFVATAALIYFSINLFKIPVYLKLNIISTQILLRILPFLPLIAVGTMLGVYLNRRTSAKMFTKIILAIVFLTGIRLIFK</sequence>
<evidence type="ECO:0008006" key="7">
    <source>
        <dbReference type="Google" id="ProtNLM"/>
    </source>
</evidence>
<keyword evidence="3 5" id="KW-1133">Transmembrane helix</keyword>
<accession>A0A382MDX3</accession>
<gene>
    <name evidence="6" type="ORF">METZ01_LOCUS299109</name>
</gene>
<feature type="transmembrane region" description="Helical" evidence="5">
    <location>
        <begin position="78"/>
        <end position="98"/>
    </location>
</feature>
<comment type="subcellular location">
    <subcellularLocation>
        <location evidence="1">Membrane</location>
        <topology evidence="1">Multi-pass membrane protein</topology>
    </subcellularLocation>
</comment>
<evidence type="ECO:0000256" key="2">
    <source>
        <dbReference type="ARBA" id="ARBA00022692"/>
    </source>
</evidence>
<dbReference type="Pfam" id="PF01925">
    <property type="entry name" value="TauE"/>
    <property type="match status" value="1"/>
</dbReference>
<keyword evidence="4 5" id="KW-0472">Membrane</keyword>
<evidence type="ECO:0000256" key="4">
    <source>
        <dbReference type="ARBA" id="ARBA00023136"/>
    </source>
</evidence>
<dbReference type="AlphaFoldDB" id="A0A382MDX3"/>
<protein>
    <recommendedName>
        <fullName evidence="7">Membrane transporter protein</fullName>
    </recommendedName>
</protein>
<keyword evidence="2 5" id="KW-0812">Transmembrane</keyword>
<name>A0A382MDX3_9ZZZZ</name>
<evidence type="ECO:0000313" key="6">
    <source>
        <dbReference type="EMBL" id="SVC46255.1"/>
    </source>
</evidence>
<evidence type="ECO:0000256" key="5">
    <source>
        <dbReference type="SAM" id="Phobius"/>
    </source>
</evidence>
<feature type="non-terminal residue" evidence="6">
    <location>
        <position position="1"/>
    </location>
</feature>
<dbReference type="GO" id="GO:0016020">
    <property type="term" value="C:membrane"/>
    <property type="evidence" value="ECO:0007669"/>
    <property type="project" value="UniProtKB-SubCell"/>
</dbReference>
<evidence type="ECO:0000256" key="3">
    <source>
        <dbReference type="ARBA" id="ARBA00022989"/>
    </source>
</evidence>
<feature type="transmembrane region" description="Helical" evidence="5">
    <location>
        <begin position="51"/>
        <end position="72"/>
    </location>
</feature>
<dbReference type="EMBL" id="UINC01092564">
    <property type="protein sequence ID" value="SVC46255.1"/>
    <property type="molecule type" value="Genomic_DNA"/>
</dbReference>
<evidence type="ECO:0000256" key="1">
    <source>
        <dbReference type="ARBA" id="ARBA00004141"/>
    </source>
</evidence>
<organism evidence="6">
    <name type="scientific">marine metagenome</name>
    <dbReference type="NCBI Taxonomy" id="408172"/>
    <lineage>
        <taxon>unclassified sequences</taxon>
        <taxon>metagenomes</taxon>
        <taxon>ecological metagenomes</taxon>
    </lineage>
</organism>
<reference evidence="6" key="1">
    <citation type="submission" date="2018-05" db="EMBL/GenBank/DDBJ databases">
        <authorList>
            <person name="Lanie J.A."/>
            <person name="Ng W.-L."/>
            <person name="Kazmierczak K.M."/>
            <person name="Andrzejewski T.M."/>
            <person name="Davidsen T.M."/>
            <person name="Wayne K.J."/>
            <person name="Tettelin H."/>
            <person name="Glass J.I."/>
            <person name="Rusch D."/>
            <person name="Podicherti R."/>
            <person name="Tsui H.-C.T."/>
            <person name="Winkler M.E."/>
        </authorList>
    </citation>
    <scope>NUCLEOTIDE SEQUENCE</scope>
</reference>